<dbReference type="Gene3D" id="1.10.3210.10">
    <property type="entry name" value="Hypothetical protein af1432"/>
    <property type="match status" value="1"/>
</dbReference>
<evidence type="ECO:0000256" key="6">
    <source>
        <dbReference type="ARBA" id="ARBA00022723"/>
    </source>
</evidence>
<evidence type="ECO:0000259" key="8">
    <source>
        <dbReference type="SMART" id="SM00471"/>
    </source>
</evidence>
<evidence type="ECO:0000313" key="10">
    <source>
        <dbReference type="Proteomes" id="UP000408482"/>
    </source>
</evidence>
<evidence type="ECO:0000256" key="7">
    <source>
        <dbReference type="ARBA" id="ARBA00022801"/>
    </source>
</evidence>
<evidence type="ECO:0000256" key="5">
    <source>
        <dbReference type="ARBA" id="ARBA00012964"/>
    </source>
</evidence>
<evidence type="ECO:0000256" key="2">
    <source>
        <dbReference type="ARBA" id="ARBA00001936"/>
    </source>
</evidence>
<comment type="catalytic activity">
    <reaction evidence="1">
        <text>a 2'-deoxyribonucleoside 5'-phosphate + H2O = a 2'-deoxyribonucleoside + phosphate</text>
        <dbReference type="Rhea" id="RHEA:36167"/>
        <dbReference type="ChEBI" id="CHEBI:15377"/>
        <dbReference type="ChEBI" id="CHEBI:18274"/>
        <dbReference type="ChEBI" id="CHEBI:43474"/>
        <dbReference type="ChEBI" id="CHEBI:65317"/>
        <dbReference type="EC" id="3.1.3.89"/>
    </reaction>
</comment>
<comment type="subunit">
    <text evidence="4">Homodimer.</text>
</comment>
<evidence type="ECO:0000256" key="3">
    <source>
        <dbReference type="ARBA" id="ARBA00001941"/>
    </source>
</evidence>
<organism evidence="9 10">
    <name type="scientific">Blautia luti</name>
    <dbReference type="NCBI Taxonomy" id="89014"/>
    <lineage>
        <taxon>Bacteria</taxon>
        <taxon>Bacillati</taxon>
        <taxon>Bacillota</taxon>
        <taxon>Clostridia</taxon>
        <taxon>Lachnospirales</taxon>
        <taxon>Lachnospiraceae</taxon>
        <taxon>Blautia</taxon>
    </lineage>
</organism>
<keyword evidence="10" id="KW-1185">Reference proteome</keyword>
<dbReference type="GO" id="GO:0005737">
    <property type="term" value="C:cytoplasm"/>
    <property type="evidence" value="ECO:0007669"/>
    <property type="project" value="TreeGrafter"/>
</dbReference>
<name>A0A564W6F3_9FIRM</name>
<gene>
    <name evidence="9" type="ORF">RSSSTS7063_00557</name>
</gene>
<keyword evidence="7" id="KW-0378">Hydrolase</keyword>
<dbReference type="SMART" id="SM00471">
    <property type="entry name" value="HDc"/>
    <property type="match status" value="1"/>
</dbReference>
<dbReference type="GO" id="GO:0046872">
    <property type="term" value="F:metal ion binding"/>
    <property type="evidence" value="ECO:0007669"/>
    <property type="project" value="UniProtKB-KW"/>
</dbReference>
<sequence length="192" mass="22402">MKPEKLIEVLSVAERLKDAVRHCYTSGGRRESVAEHSWRITLMAYFVSDEFPDADLLKIMKMCLIHDLGEAFTGDIPAFEKTDKDSEKEADVLGEWVKTLPEPFDKEMAELYQEMEAQQTLESRIYKALDKLEALIQHNESDIKTWIPLEYDLQMTYGNEQVKFSDYLTELRDQVREDSVRKIECNRKEGTI</sequence>
<dbReference type="InterPro" id="IPR003607">
    <property type="entry name" value="HD/PDEase_dom"/>
</dbReference>
<dbReference type="InterPro" id="IPR006674">
    <property type="entry name" value="HD_domain"/>
</dbReference>
<dbReference type="Proteomes" id="UP000408482">
    <property type="component" value="Unassembled WGS sequence"/>
</dbReference>
<protein>
    <recommendedName>
        <fullName evidence="5">5'-deoxynucleotidase</fullName>
        <ecNumber evidence="5">3.1.3.89</ecNumber>
    </recommendedName>
</protein>
<reference evidence="9 10" key="1">
    <citation type="submission" date="2019-07" db="EMBL/GenBank/DDBJ databases">
        <authorList>
            <person name="Hibberd C M."/>
            <person name="Gehrig L. J."/>
            <person name="Chang H.-W."/>
            <person name="Venkatesh S."/>
        </authorList>
    </citation>
    <scope>NUCLEOTIDE SEQUENCE [LARGE SCALE GENOMIC DNA]</scope>
    <source>
        <strain evidence="9">Blautia_luti_SSTS_Bg7063</strain>
    </source>
</reference>
<dbReference type="AlphaFoldDB" id="A0A564W6F3"/>
<dbReference type="SUPFAM" id="SSF109604">
    <property type="entry name" value="HD-domain/PDEase-like"/>
    <property type="match status" value="1"/>
</dbReference>
<dbReference type="CDD" id="cd00077">
    <property type="entry name" value="HDc"/>
    <property type="match status" value="1"/>
</dbReference>
<evidence type="ECO:0000256" key="4">
    <source>
        <dbReference type="ARBA" id="ARBA00011738"/>
    </source>
</evidence>
<evidence type="ECO:0000313" key="9">
    <source>
        <dbReference type="EMBL" id="VUX39957.1"/>
    </source>
</evidence>
<dbReference type="InterPro" id="IPR039356">
    <property type="entry name" value="YfbR/HDDC2"/>
</dbReference>
<comment type="cofactor">
    <cofactor evidence="2">
        <name>Mn(2+)</name>
        <dbReference type="ChEBI" id="CHEBI:29035"/>
    </cofactor>
</comment>
<dbReference type="RefSeq" id="WP_144094396.1">
    <property type="nucleotide sequence ID" value="NZ_CABHMX010000007.1"/>
</dbReference>
<dbReference type="PANTHER" id="PTHR11845">
    <property type="entry name" value="5'-DEOXYNUCLEOTIDASE HDDC2"/>
    <property type="match status" value="1"/>
</dbReference>
<proteinExistence type="predicted"/>
<comment type="cofactor">
    <cofactor evidence="3">
        <name>Co(2+)</name>
        <dbReference type="ChEBI" id="CHEBI:48828"/>
    </cofactor>
</comment>
<dbReference type="GO" id="GO:0002953">
    <property type="term" value="F:5'-deoxynucleotidase activity"/>
    <property type="evidence" value="ECO:0007669"/>
    <property type="project" value="UniProtKB-EC"/>
</dbReference>
<accession>A0A564W6F3</accession>
<dbReference type="EMBL" id="CABHNW010000134">
    <property type="protein sequence ID" value="VUX39957.1"/>
    <property type="molecule type" value="Genomic_DNA"/>
</dbReference>
<dbReference type="EC" id="3.1.3.89" evidence="5"/>
<keyword evidence="6" id="KW-0479">Metal-binding</keyword>
<dbReference type="Pfam" id="PF13023">
    <property type="entry name" value="HD_3"/>
    <property type="match status" value="1"/>
</dbReference>
<feature type="domain" description="HD/PDEase" evidence="8">
    <location>
        <begin position="29"/>
        <end position="144"/>
    </location>
</feature>
<dbReference type="PANTHER" id="PTHR11845:SF13">
    <property type="entry name" value="5'-DEOXYNUCLEOTIDASE HDDC2"/>
    <property type="match status" value="1"/>
</dbReference>
<evidence type="ECO:0000256" key="1">
    <source>
        <dbReference type="ARBA" id="ARBA00001638"/>
    </source>
</evidence>